<keyword evidence="2" id="KW-1003">Cell membrane</keyword>
<feature type="transmembrane region" description="Helical" evidence="7">
    <location>
        <begin position="420"/>
        <end position="446"/>
    </location>
</feature>
<feature type="transmembrane region" description="Helical" evidence="7">
    <location>
        <begin position="118"/>
        <end position="142"/>
    </location>
</feature>
<comment type="subcellular location">
    <subcellularLocation>
        <location evidence="1">Cell membrane</location>
        <topology evidence="1">Multi-pass membrane protein</topology>
    </subcellularLocation>
</comment>
<evidence type="ECO:0000313" key="12">
    <source>
        <dbReference type="Proteomes" id="UP000285768"/>
    </source>
</evidence>
<accession>A0ABX5QFD1</accession>
<dbReference type="Pfam" id="PF00753">
    <property type="entry name" value="Lactamase_B"/>
    <property type="match status" value="1"/>
</dbReference>
<feature type="domain" description="ComEC/Rec2-related protein" evidence="9">
    <location>
        <begin position="721"/>
        <end position="985"/>
    </location>
</feature>
<feature type="compositionally biased region" description="Low complexity" evidence="6">
    <location>
        <begin position="166"/>
        <end position="186"/>
    </location>
</feature>
<evidence type="ECO:0000256" key="6">
    <source>
        <dbReference type="SAM" id="MobiDB-lite"/>
    </source>
</evidence>
<dbReference type="EMBL" id="CP035037">
    <property type="protein sequence ID" value="QAB17718.1"/>
    <property type="molecule type" value="Genomic_DNA"/>
</dbReference>
<feature type="compositionally biased region" description="Low complexity" evidence="6">
    <location>
        <begin position="632"/>
        <end position="645"/>
    </location>
</feature>
<dbReference type="InterPro" id="IPR035681">
    <property type="entry name" value="ComA-like_MBL"/>
</dbReference>
<feature type="region of interest" description="Disordered" evidence="6">
    <location>
        <begin position="449"/>
        <end position="492"/>
    </location>
</feature>
<reference evidence="11 12" key="1">
    <citation type="submission" date="2019-01" db="EMBL/GenBank/DDBJ databases">
        <title>Leucobacter muris sp. nov. isolated from the nose of a laboratory mouse.</title>
        <authorList>
            <person name="Benga L."/>
            <person name="Sproeer C."/>
            <person name="Schumann P."/>
            <person name="Verbarg S."/>
            <person name="Bunk B."/>
            <person name="Engelhardt E."/>
            <person name="Benten P.M."/>
            <person name="Sager M."/>
        </authorList>
    </citation>
    <scope>NUCLEOTIDE SEQUENCE [LARGE SCALE GENOMIC DNA]</scope>
    <source>
        <strain evidence="11 12">DSM 101948</strain>
    </source>
</reference>
<feature type="transmembrane region" description="Helical" evidence="7">
    <location>
        <begin position="775"/>
        <end position="795"/>
    </location>
</feature>
<evidence type="ECO:0000256" key="3">
    <source>
        <dbReference type="ARBA" id="ARBA00022692"/>
    </source>
</evidence>
<evidence type="ECO:0000256" key="2">
    <source>
        <dbReference type="ARBA" id="ARBA00022475"/>
    </source>
</evidence>
<dbReference type="Gene3D" id="3.60.15.10">
    <property type="entry name" value="Ribonuclease Z/Hydroxyacylglutathione hydrolase-like"/>
    <property type="match status" value="1"/>
</dbReference>
<feature type="region of interest" description="Disordered" evidence="6">
    <location>
        <begin position="615"/>
        <end position="645"/>
    </location>
</feature>
<evidence type="ECO:0000259" key="9">
    <source>
        <dbReference type="Pfam" id="PF03772"/>
    </source>
</evidence>
<evidence type="ECO:0000256" key="5">
    <source>
        <dbReference type="ARBA" id="ARBA00023136"/>
    </source>
</evidence>
<evidence type="ECO:0000256" key="4">
    <source>
        <dbReference type="ARBA" id="ARBA00022989"/>
    </source>
</evidence>
<name>A0ABX5QFD1_9MICO</name>
<feature type="transmembrane region" description="Helical" evidence="7">
    <location>
        <begin position="1017"/>
        <end position="1041"/>
    </location>
</feature>
<feature type="transmembrane region" description="Helical" evidence="7">
    <location>
        <begin position="745"/>
        <end position="769"/>
    </location>
</feature>
<proteinExistence type="predicted"/>
<feature type="compositionally biased region" description="Basic and acidic residues" evidence="6">
    <location>
        <begin position="1"/>
        <end position="13"/>
    </location>
</feature>
<dbReference type="InterPro" id="IPR004477">
    <property type="entry name" value="ComEC_N"/>
</dbReference>
<keyword evidence="12" id="KW-1185">Reference proteome</keyword>
<feature type="transmembrane region" description="Helical" evidence="7">
    <location>
        <begin position="967"/>
        <end position="988"/>
    </location>
</feature>
<feature type="transmembrane region" description="Helical" evidence="7">
    <location>
        <begin position="816"/>
        <end position="834"/>
    </location>
</feature>
<dbReference type="Pfam" id="PF10531">
    <property type="entry name" value="SLBB"/>
    <property type="match status" value="1"/>
</dbReference>
<sequence length="1307" mass="131827">MSHWEQLHERRTETAAGSPAGAGPRHRSPHRAVPSAPEGGGAAPARPTATARYAESAEPEAIHGAVDSDPHSRPWNSEAILERGLWRERPAAVAAHGAPPALEQHDAVSPRRRLSRAVAVPVLAGATVLVVAVLIAIAVVALRPGGAGAMLDASASDGGAAGAGVDGAAADGSAGSAGPGSAANGDAAAGGVRAAPLYVHVVGEVVSPGVVELQAGTRVAEAIEAAGGATGAAVLSGVNLARAVADGEQIVVPNAQQVAEGARDRAAGCGRCRRKRGHRPQHGGCHRPRGPAEGWPGARSAHHRMARRERPLRLDRPAARGAGDRGEDARRIQRAGAGVNGAGSRRAMPRTDAAAPALRIGHEVEREVEPEAVVPEVVPHRAPAASRTRSPPGSWRLFGPALLVWAAAAFAVVNPGTGRWIAVAAIGAGALMIALAVIAAGAGVAAGARSAGGTEHGATRATGTSGTPLRAEAHRSVGASEEHGAAETAGRVLAGREAGGRSAVGRRRGARGSTRGFAMAGWAARTALRHGAVLCAALALLGASIDSGEWARADPRLAGAAAEQRELRLDVVLRGFPRSQPAEFGGERGWVAAAVPTPRGEVPIVLWLSAETEIESSADTETERGSEAVNESSAGAVNGSSAGGRASWAPGTRLIVHGVAVPLEPGAAAAYGVRVGSARGEPASGCLDGVVADVGTAAADLRGGLREAAAQVPGAELVPGLAVGDTALVGAPLELRMQQSSLTHLVAVSGANCALVTGAAIWLAGLLGAGRRLRIALAGMMLAGFVFVVGPDASVQRAAVMGAVVLASGFGGRRAVALPALGAAMLLMLLTEPWQALQPGFALSVAATAGILLLVPEIVRLLRRVAPVPRWIVLPVAVALSAQLACGPLLLLLQPGIPAVGVLANVLAGPAVPLGTGLGLIALLALPISPTLGEEAVAVAGLPARWISATAEVTAQLPLARWPWPDGWAGALLLAFVELALLAAWSFAAHRIRLPEDRAAGRVPWRGWRQLSTRGRAVVAVLLCAAAGTFSGPVLVAPAVARIGTPSDWFVVACDVGQGDAILLRDPDRPAEVMLVDTGDDPALLRICLDRFGVTRIALLVLTHDDRDHVGALSEVIHTVEAALVAPDNREDGGSRPVLAQLRAAGVPHRTGETGLRGGGTGLGWEVLAPAPGAVPADSNAASLVLRVEAGGALVMLLADTGEDEQRALRAGGADLSAAVVKIAHHGSRDQDPVLAGAIGAELALVSVGAGNGYGHPAAAALAAFARVGARPLRTDRHGSLAISGSPGELRAWAERTSASSPETAAP</sequence>
<keyword evidence="4 7" id="KW-1133">Transmembrane helix</keyword>
<dbReference type="PANTHER" id="PTHR30619:SF1">
    <property type="entry name" value="RECOMBINATION PROTEIN 2"/>
    <property type="match status" value="1"/>
</dbReference>
<gene>
    <name evidence="11" type="ORF">Leucomu_07115</name>
</gene>
<dbReference type="InterPro" id="IPR019554">
    <property type="entry name" value="Soluble_ligand-bd"/>
</dbReference>
<evidence type="ECO:0000259" key="10">
    <source>
        <dbReference type="Pfam" id="PF10531"/>
    </source>
</evidence>
<evidence type="ECO:0000256" key="7">
    <source>
        <dbReference type="SAM" id="Phobius"/>
    </source>
</evidence>
<feature type="compositionally biased region" description="Basic residues" evidence="6">
    <location>
        <begin position="272"/>
        <end position="289"/>
    </location>
</feature>
<dbReference type="Proteomes" id="UP000285768">
    <property type="component" value="Chromosome"/>
</dbReference>
<feature type="domain" description="Soluble ligand binding" evidence="10">
    <location>
        <begin position="198"/>
        <end position="252"/>
    </location>
</feature>
<feature type="domain" description="Metallo-beta-lactamase" evidence="8">
    <location>
        <begin position="1055"/>
        <end position="1146"/>
    </location>
</feature>
<dbReference type="InterPro" id="IPR001279">
    <property type="entry name" value="Metallo-B-lactamas"/>
</dbReference>
<evidence type="ECO:0000259" key="8">
    <source>
        <dbReference type="Pfam" id="PF00753"/>
    </source>
</evidence>
<dbReference type="Pfam" id="PF03772">
    <property type="entry name" value="Competence"/>
    <property type="match status" value="1"/>
</dbReference>
<feature type="compositionally biased region" description="Low complexity" evidence="6">
    <location>
        <begin position="43"/>
        <end position="54"/>
    </location>
</feature>
<dbReference type="Gene3D" id="3.10.560.10">
    <property type="entry name" value="Outer membrane lipoprotein wza domain like"/>
    <property type="match status" value="1"/>
</dbReference>
<protein>
    <submittedName>
        <fullName evidence="11">ComEC/Rec2 family competence protein</fullName>
    </submittedName>
</protein>
<dbReference type="PANTHER" id="PTHR30619">
    <property type="entry name" value="DNA INTERNALIZATION/COMPETENCE PROTEIN COMEC/REC2"/>
    <property type="match status" value="1"/>
</dbReference>
<feature type="transmembrane region" description="Helical" evidence="7">
    <location>
        <begin position="871"/>
        <end position="893"/>
    </location>
</feature>
<feature type="transmembrane region" description="Helical" evidence="7">
    <location>
        <begin position="397"/>
        <end position="414"/>
    </location>
</feature>
<dbReference type="InterPro" id="IPR052159">
    <property type="entry name" value="Competence_DNA_uptake"/>
</dbReference>
<dbReference type="InterPro" id="IPR036866">
    <property type="entry name" value="RibonucZ/Hydroxyglut_hydro"/>
</dbReference>
<feature type="region of interest" description="Disordered" evidence="6">
    <location>
        <begin position="1"/>
        <end position="75"/>
    </location>
</feature>
<dbReference type="SUPFAM" id="SSF56281">
    <property type="entry name" value="Metallo-hydrolase/oxidoreductase"/>
    <property type="match status" value="1"/>
</dbReference>
<dbReference type="NCBIfam" id="TIGR00360">
    <property type="entry name" value="ComEC_N-term"/>
    <property type="match status" value="1"/>
</dbReference>
<keyword evidence="5 7" id="KW-0472">Membrane</keyword>
<feature type="transmembrane region" description="Helical" evidence="7">
    <location>
        <begin position="899"/>
        <end position="924"/>
    </location>
</feature>
<evidence type="ECO:0000256" key="1">
    <source>
        <dbReference type="ARBA" id="ARBA00004651"/>
    </source>
</evidence>
<feature type="region of interest" description="Disordered" evidence="6">
    <location>
        <begin position="162"/>
        <end position="186"/>
    </location>
</feature>
<dbReference type="CDD" id="cd07731">
    <property type="entry name" value="ComA-like_MBL-fold"/>
    <property type="match status" value="1"/>
</dbReference>
<feature type="compositionally biased region" description="Basic and acidic residues" evidence="6">
    <location>
        <begin position="471"/>
        <end position="485"/>
    </location>
</feature>
<organism evidence="11 12">
    <name type="scientific">Leucobacter muris</name>
    <dbReference type="NCBI Taxonomy" id="1935379"/>
    <lineage>
        <taxon>Bacteria</taxon>
        <taxon>Bacillati</taxon>
        <taxon>Actinomycetota</taxon>
        <taxon>Actinomycetes</taxon>
        <taxon>Micrococcales</taxon>
        <taxon>Microbacteriaceae</taxon>
        <taxon>Leucobacter</taxon>
    </lineage>
</organism>
<keyword evidence="3 7" id="KW-0812">Transmembrane</keyword>
<evidence type="ECO:0000313" key="11">
    <source>
        <dbReference type="EMBL" id="QAB17718.1"/>
    </source>
</evidence>
<feature type="transmembrane region" description="Helical" evidence="7">
    <location>
        <begin position="840"/>
        <end position="859"/>
    </location>
</feature>
<feature type="region of interest" description="Disordered" evidence="6">
    <location>
        <begin position="272"/>
        <end position="307"/>
    </location>
</feature>